<feature type="compositionally biased region" description="Low complexity" evidence="1">
    <location>
        <begin position="91"/>
        <end position="118"/>
    </location>
</feature>
<feature type="compositionally biased region" description="Polar residues" evidence="1">
    <location>
        <begin position="12"/>
        <end position="28"/>
    </location>
</feature>
<sequence length="203" mass="21349">MSAPGTPKRRTQMTLPRSKTASQIVGSTPPSPGFAISRRQSTHSLSSAIPLPPNYAPSPKPSFRYIPVSYITPANSEPATPRMSPMLPPTAFFSPSAPGSGSSSPQRPSSPSRGSFSSIRLPPAAAAVESFTGIPARVGSATSASDSIPGTTKFPSGRSRTVSPIQVFVTETKAFIACGWLWENLDHVVLVLFNSRSVYTTAS</sequence>
<evidence type="ECO:0000256" key="1">
    <source>
        <dbReference type="SAM" id="MobiDB-lite"/>
    </source>
</evidence>
<evidence type="ECO:0000313" key="3">
    <source>
        <dbReference type="Proteomes" id="UP000780801"/>
    </source>
</evidence>
<organism evidence="2 3">
    <name type="scientific">Lunasporangiospora selenospora</name>
    <dbReference type="NCBI Taxonomy" id="979761"/>
    <lineage>
        <taxon>Eukaryota</taxon>
        <taxon>Fungi</taxon>
        <taxon>Fungi incertae sedis</taxon>
        <taxon>Mucoromycota</taxon>
        <taxon>Mortierellomycotina</taxon>
        <taxon>Mortierellomycetes</taxon>
        <taxon>Mortierellales</taxon>
        <taxon>Mortierellaceae</taxon>
        <taxon>Lunasporangiospora</taxon>
    </lineage>
</organism>
<dbReference type="Proteomes" id="UP000780801">
    <property type="component" value="Unassembled WGS sequence"/>
</dbReference>
<feature type="region of interest" description="Disordered" evidence="1">
    <location>
        <begin position="1"/>
        <end position="58"/>
    </location>
</feature>
<feature type="region of interest" description="Disordered" evidence="1">
    <location>
        <begin position="74"/>
        <end position="118"/>
    </location>
</feature>
<feature type="region of interest" description="Disordered" evidence="1">
    <location>
        <begin position="139"/>
        <end position="158"/>
    </location>
</feature>
<gene>
    <name evidence="2" type="ORF">BGW38_009685</name>
</gene>
<feature type="compositionally biased region" description="Polar residues" evidence="1">
    <location>
        <begin position="38"/>
        <end position="47"/>
    </location>
</feature>
<protein>
    <submittedName>
        <fullName evidence="2">Uncharacterized protein</fullName>
    </submittedName>
</protein>
<feature type="compositionally biased region" description="Polar residues" evidence="1">
    <location>
        <begin position="140"/>
        <end position="158"/>
    </location>
</feature>
<comment type="caution">
    <text evidence="2">The sequence shown here is derived from an EMBL/GenBank/DDBJ whole genome shotgun (WGS) entry which is preliminary data.</text>
</comment>
<dbReference type="AlphaFoldDB" id="A0A9P6K4D1"/>
<proteinExistence type="predicted"/>
<evidence type="ECO:0000313" key="2">
    <source>
        <dbReference type="EMBL" id="KAF9545743.1"/>
    </source>
</evidence>
<dbReference type="EMBL" id="JAABOA010007260">
    <property type="protein sequence ID" value="KAF9545743.1"/>
    <property type="molecule type" value="Genomic_DNA"/>
</dbReference>
<reference evidence="2" key="1">
    <citation type="journal article" date="2020" name="Fungal Divers.">
        <title>Resolving the Mortierellaceae phylogeny through synthesis of multi-gene phylogenetics and phylogenomics.</title>
        <authorList>
            <person name="Vandepol N."/>
            <person name="Liber J."/>
            <person name="Desiro A."/>
            <person name="Na H."/>
            <person name="Kennedy M."/>
            <person name="Barry K."/>
            <person name="Grigoriev I.V."/>
            <person name="Miller A.N."/>
            <person name="O'Donnell K."/>
            <person name="Stajich J.E."/>
            <person name="Bonito G."/>
        </authorList>
    </citation>
    <scope>NUCLEOTIDE SEQUENCE</scope>
    <source>
        <strain evidence="2">KOD1015</strain>
    </source>
</reference>
<accession>A0A9P6K4D1</accession>
<keyword evidence="3" id="KW-1185">Reference proteome</keyword>
<name>A0A9P6K4D1_9FUNG</name>